<proteinExistence type="predicted"/>
<evidence type="ECO:0000313" key="1">
    <source>
        <dbReference type="EMBL" id="MEA5360299.1"/>
    </source>
</evidence>
<dbReference type="CDD" id="cd00093">
    <property type="entry name" value="HTH_XRE"/>
    <property type="match status" value="1"/>
</dbReference>
<sequence length="308" mass="35066">MSADRLPVVLPPDRELRRLLRHGTFAQVLDHCLNTHGLSLKRLQQQLAARGAHISRAALSYWRTGRSRPERDESLRAVRALEDVFGLPESTLVSLLGPPRPRGQAAEPGSIARERMWPAHDPLLTSLTAPVDDQLRYLTVHEHVLVHADRRLAEVRIRMVVEAQRDHVDRCLVYQWVEESALPELVEPRFCRLGRMRRDQAAGATVCELVLDQRLAAHERTVLDFTWRFPPGPELTFYHRRFTRPARELVLQVGFAGSAPAHCVPYRQRTPATAPRLGRPLWIGASNTVHLVLEDVRPGIVGLSWEWD</sequence>
<dbReference type="Proteomes" id="UP001304298">
    <property type="component" value="Unassembled WGS sequence"/>
</dbReference>
<dbReference type="Gene3D" id="1.10.260.40">
    <property type="entry name" value="lambda repressor-like DNA-binding domains"/>
    <property type="match status" value="1"/>
</dbReference>
<evidence type="ECO:0000313" key="2">
    <source>
        <dbReference type="Proteomes" id="UP001304298"/>
    </source>
</evidence>
<name>A0ABU5R389_9PSEU</name>
<dbReference type="EMBL" id="JAYFSI010000002">
    <property type="protein sequence ID" value="MEA5360299.1"/>
    <property type="molecule type" value="Genomic_DNA"/>
</dbReference>
<protein>
    <submittedName>
        <fullName evidence="1">Helix-turn-helix transcriptional regulator</fullName>
    </submittedName>
</protein>
<organism evidence="1 2">
    <name type="scientific">Amycolatopsis heterodermiae</name>
    <dbReference type="NCBI Taxonomy" id="3110235"/>
    <lineage>
        <taxon>Bacteria</taxon>
        <taxon>Bacillati</taxon>
        <taxon>Actinomycetota</taxon>
        <taxon>Actinomycetes</taxon>
        <taxon>Pseudonocardiales</taxon>
        <taxon>Pseudonocardiaceae</taxon>
        <taxon>Amycolatopsis</taxon>
    </lineage>
</organism>
<dbReference type="InterPro" id="IPR001387">
    <property type="entry name" value="Cro/C1-type_HTH"/>
</dbReference>
<keyword evidence="2" id="KW-1185">Reference proteome</keyword>
<dbReference type="RefSeq" id="WP_323326315.1">
    <property type="nucleotide sequence ID" value="NZ_JAYFSI010000002.1"/>
</dbReference>
<dbReference type="InterPro" id="IPR010982">
    <property type="entry name" value="Lambda_DNA-bd_dom_sf"/>
</dbReference>
<reference evidence="1 2" key="1">
    <citation type="submission" date="2023-12" db="EMBL/GenBank/DDBJ databases">
        <title>Amycolatopsis sp. V23-08.</title>
        <authorList>
            <person name="Somphong A."/>
        </authorList>
    </citation>
    <scope>NUCLEOTIDE SEQUENCE [LARGE SCALE GENOMIC DNA]</scope>
    <source>
        <strain evidence="1 2">V23-08</strain>
    </source>
</reference>
<accession>A0ABU5R389</accession>
<comment type="caution">
    <text evidence="1">The sequence shown here is derived from an EMBL/GenBank/DDBJ whole genome shotgun (WGS) entry which is preliminary data.</text>
</comment>
<gene>
    <name evidence="1" type="ORF">VA596_12200</name>
</gene>